<protein>
    <recommendedName>
        <fullName evidence="3">DUF3046 domain-containing protein</fullName>
    </recommendedName>
</protein>
<dbReference type="Proteomes" id="UP000183263">
    <property type="component" value="Unassembled WGS sequence"/>
</dbReference>
<evidence type="ECO:0000313" key="2">
    <source>
        <dbReference type="Proteomes" id="UP000183263"/>
    </source>
</evidence>
<reference evidence="1 2" key="1">
    <citation type="submission" date="2016-10" db="EMBL/GenBank/DDBJ databases">
        <authorList>
            <person name="de Groot N.N."/>
        </authorList>
    </citation>
    <scope>NUCLEOTIDE SEQUENCE [LARGE SCALE GENOMIC DNA]</scope>
    <source>
        <strain evidence="1 2">DSM 44892</strain>
    </source>
</reference>
<dbReference type="Pfam" id="PF11248">
    <property type="entry name" value="DUF3046"/>
    <property type="match status" value="1"/>
</dbReference>
<evidence type="ECO:0008006" key="3">
    <source>
        <dbReference type="Google" id="ProtNLM"/>
    </source>
</evidence>
<proteinExistence type="predicted"/>
<accession>A0A1G8MX87</accession>
<gene>
    <name evidence="1" type="ORF">SAMN05444695_110109</name>
</gene>
<dbReference type="InterPro" id="IPR021408">
    <property type="entry name" value="DUF3046"/>
</dbReference>
<sequence>MPQRARGRVGYRGIVRLTEFHELVEGEFGRLRGESLLVDHVMQRLGGMTAAEAIEAGREPREVWRELCAEFDVPPQRR</sequence>
<dbReference type="EMBL" id="FNDN01000010">
    <property type="protein sequence ID" value="SDI72572.1"/>
    <property type="molecule type" value="Genomic_DNA"/>
</dbReference>
<dbReference type="AlphaFoldDB" id="A0A1G8MX87"/>
<keyword evidence="2" id="KW-1185">Reference proteome</keyword>
<organism evidence="1 2">
    <name type="scientific">Rhodococcus triatomae</name>
    <dbReference type="NCBI Taxonomy" id="300028"/>
    <lineage>
        <taxon>Bacteria</taxon>
        <taxon>Bacillati</taxon>
        <taxon>Actinomycetota</taxon>
        <taxon>Actinomycetes</taxon>
        <taxon>Mycobacteriales</taxon>
        <taxon>Nocardiaceae</taxon>
        <taxon>Rhodococcus</taxon>
    </lineage>
</organism>
<name>A0A1G8MX87_9NOCA</name>
<evidence type="ECO:0000313" key="1">
    <source>
        <dbReference type="EMBL" id="SDI72572.1"/>
    </source>
</evidence>